<evidence type="ECO:0000313" key="2">
    <source>
        <dbReference type="EMBL" id="GHI40549.1"/>
    </source>
</evidence>
<organism evidence="2 3">
    <name type="scientific">Streptomyces violascens</name>
    <dbReference type="NCBI Taxonomy" id="67381"/>
    <lineage>
        <taxon>Bacteria</taxon>
        <taxon>Bacillati</taxon>
        <taxon>Actinomycetota</taxon>
        <taxon>Actinomycetes</taxon>
        <taxon>Kitasatosporales</taxon>
        <taxon>Streptomycetaceae</taxon>
        <taxon>Streptomyces</taxon>
    </lineage>
</organism>
<accession>A0ABQ3QTK7</accession>
<reference evidence="2" key="1">
    <citation type="submission" date="2024-05" db="EMBL/GenBank/DDBJ databases">
        <title>Whole genome shotgun sequence of Streptomyces violascens NBRC 12920.</title>
        <authorList>
            <person name="Komaki H."/>
            <person name="Tamura T."/>
        </authorList>
    </citation>
    <scope>NUCLEOTIDE SEQUENCE</scope>
    <source>
        <strain evidence="2">NBRC 12920</strain>
    </source>
</reference>
<dbReference type="EMBL" id="BNDY01000017">
    <property type="protein sequence ID" value="GHI40549.1"/>
    <property type="molecule type" value="Genomic_DNA"/>
</dbReference>
<dbReference type="Proteomes" id="UP001050808">
    <property type="component" value="Unassembled WGS sequence"/>
</dbReference>
<evidence type="ECO:0000313" key="3">
    <source>
        <dbReference type="Proteomes" id="UP001050808"/>
    </source>
</evidence>
<keyword evidence="3" id="KW-1185">Reference proteome</keyword>
<feature type="region of interest" description="Disordered" evidence="1">
    <location>
        <begin position="31"/>
        <end position="55"/>
    </location>
</feature>
<protein>
    <submittedName>
        <fullName evidence="2">Uncharacterized protein</fullName>
    </submittedName>
</protein>
<gene>
    <name evidence="2" type="ORF">Sviol_49570</name>
</gene>
<evidence type="ECO:0000256" key="1">
    <source>
        <dbReference type="SAM" id="MobiDB-lite"/>
    </source>
</evidence>
<sequence length="78" mass="8389">MHREDIGREEGALRVSLAPVEIDDKPQQRAVLSVTPSAPRTSLPDMRCSGPPRRAIGVTAARPRDLMGLGGRPTGCTR</sequence>
<comment type="caution">
    <text evidence="2">The sequence shown here is derived from an EMBL/GenBank/DDBJ whole genome shotgun (WGS) entry which is preliminary data.</text>
</comment>
<name>A0ABQ3QTK7_9ACTN</name>
<proteinExistence type="predicted"/>